<evidence type="ECO:0000256" key="1">
    <source>
        <dbReference type="SAM" id="SignalP"/>
    </source>
</evidence>
<evidence type="ECO:0000313" key="3">
    <source>
        <dbReference type="Proteomes" id="UP001500067"/>
    </source>
</evidence>
<feature type="signal peptide" evidence="1">
    <location>
        <begin position="1"/>
        <end position="19"/>
    </location>
</feature>
<keyword evidence="1" id="KW-0732">Signal</keyword>
<sequence length="362" mass="39946">MKKAFTTALLLASFTAAQAQLTTTASGTSVRARVSERVGLTDISIEYGRPAVKGREGKIWGDLVHTGFQDQGFGNGNPAPWRAGANENTIIEFGTDVTIEGRPLAAGKYGFFVAYGPDACTLIFSKATSSWGSYFYEPGEDVLRVQVKPVKLNELRERLTYQFGDETDSSATISLEWEKLAIPFKVSTALQQLQIASFERELRGEKGFDPHALQQMADYLQEHDIRLNDALTYIERAEQSIPTFGVLSSKADILRKLKKDAQADSVMKVAMERGTAQDVHSYARRLMATGKKQQAYEAFQQNYKRHPDAYLTCVGMARGCSAIGKTKDALKYANLALPKAPDAANKKIIEDIIAKLKEGKQI</sequence>
<evidence type="ECO:0000313" key="2">
    <source>
        <dbReference type="EMBL" id="GAA4467138.1"/>
    </source>
</evidence>
<dbReference type="InterPro" id="IPR011990">
    <property type="entry name" value="TPR-like_helical_dom_sf"/>
</dbReference>
<dbReference type="InterPro" id="IPR021314">
    <property type="entry name" value="DUF2911"/>
</dbReference>
<dbReference type="RefSeq" id="WP_345083204.1">
    <property type="nucleotide sequence ID" value="NZ_BAABFA010000015.1"/>
</dbReference>
<dbReference type="Proteomes" id="UP001500067">
    <property type="component" value="Unassembled WGS sequence"/>
</dbReference>
<comment type="caution">
    <text evidence="2">The sequence shown here is derived from an EMBL/GenBank/DDBJ whole genome shotgun (WGS) entry which is preliminary data.</text>
</comment>
<organism evidence="2 3">
    <name type="scientific">Nemorincola caseinilytica</name>
    <dbReference type="NCBI Taxonomy" id="2054315"/>
    <lineage>
        <taxon>Bacteria</taxon>
        <taxon>Pseudomonadati</taxon>
        <taxon>Bacteroidota</taxon>
        <taxon>Chitinophagia</taxon>
        <taxon>Chitinophagales</taxon>
        <taxon>Chitinophagaceae</taxon>
        <taxon>Nemorincola</taxon>
    </lineage>
</organism>
<dbReference type="Pfam" id="PF11138">
    <property type="entry name" value="DUF2911"/>
    <property type="match status" value="1"/>
</dbReference>
<proteinExistence type="predicted"/>
<reference evidence="3" key="1">
    <citation type="journal article" date="2019" name="Int. J. Syst. Evol. Microbiol.">
        <title>The Global Catalogue of Microorganisms (GCM) 10K type strain sequencing project: providing services to taxonomists for standard genome sequencing and annotation.</title>
        <authorList>
            <consortium name="The Broad Institute Genomics Platform"/>
            <consortium name="The Broad Institute Genome Sequencing Center for Infectious Disease"/>
            <person name="Wu L."/>
            <person name="Ma J."/>
        </authorList>
    </citation>
    <scope>NUCLEOTIDE SEQUENCE [LARGE SCALE GENOMIC DNA]</scope>
    <source>
        <strain evidence="3">JCM 32105</strain>
    </source>
</reference>
<gene>
    <name evidence="2" type="ORF">GCM10023093_22460</name>
</gene>
<name>A0ABP8NK40_9BACT</name>
<feature type="chain" id="PRO_5046574548" description="DUF2911 domain-containing protein" evidence="1">
    <location>
        <begin position="20"/>
        <end position="362"/>
    </location>
</feature>
<accession>A0ABP8NK40</accession>
<dbReference type="Gene3D" id="1.25.40.10">
    <property type="entry name" value="Tetratricopeptide repeat domain"/>
    <property type="match status" value="1"/>
</dbReference>
<protein>
    <recommendedName>
        <fullName evidence="4">DUF2911 domain-containing protein</fullName>
    </recommendedName>
</protein>
<evidence type="ECO:0008006" key="4">
    <source>
        <dbReference type="Google" id="ProtNLM"/>
    </source>
</evidence>
<dbReference type="EMBL" id="BAABFA010000015">
    <property type="protein sequence ID" value="GAA4467138.1"/>
    <property type="molecule type" value="Genomic_DNA"/>
</dbReference>
<dbReference type="SUPFAM" id="SSF48452">
    <property type="entry name" value="TPR-like"/>
    <property type="match status" value="1"/>
</dbReference>
<keyword evidence="3" id="KW-1185">Reference proteome</keyword>